<keyword evidence="1" id="KW-0472">Membrane</keyword>
<keyword evidence="4" id="KW-1185">Reference proteome</keyword>
<dbReference type="InterPro" id="IPR001509">
    <property type="entry name" value="Epimerase_deHydtase"/>
</dbReference>
<gene>
    <name evidence="3" type="ORF">NTH_03191</name>
</gene>
<keyword evidence="1" id="KW-0812">Transmembrane</keyword>
<dbReference type="SUPFAM" id="SSF51735">
    <property type="entry name" value="NAD(P)-binding Rossmann-fold domains"/>
    <property type="match status" value="1"/>
</dbReference>
<keyword evidence="1" id="KW-1133">Transmembrane helix</keyword>
<evidence type="ECO:0000313" key="4">
    <source>
        <dbReference type="Proteomes" id="UP001342418"/>
    </source>
</evidence>
<dbReference type="Pfam" id="PF13781">
    <property type="entry name" value="DoxX_3"/>
    <property type="match status" value="1"/>
</dbReference>
<evidence type="ECO:0000256" key="1">
    <source>
        <dbReference type="SAM" id="Phobius"/>
    </source>
</evidence>
<dbReference type="InterPro" id="IPR036291">
    <property type="entry name" value="NAD(P)-bd_dom_sf"/>
</dbReference>
<proteinExistence type="predicted"/>
<organism evidence="3 4">
    <name type="scientific">Nitratireductor thuwali</name>
    <dbReference type="NCBI Taxonomy" id="2267699"/>
    <lineage>
        <taxon>Bacteria</taxon>
        <taxon>Pseudomonadati</taxon>
        <taxon>Pseudomonadota</taxon>
        <taxon>Alphaproteobacteria</taxon>
        <taxon>Hyphomicrobiales</taxon>
        <taxon>Phyllobacteriaceae</taxon>
        <taxon>Nitratireductor</taxon>
    </lineage>
</organism>
<dbReference type="Pfam" id="PF01370">
    <property type="entry name" value="Epimerase"/>
    <property type="match status" value="1"/>
</dbReference>
<dbReference type="PANTHER" id="PTHR12126:SF11">
    <property type="entry name" value="NADH DEHYDROGENASE [UBIQUINONE] 1 ALPHA SUBCOMPLEX SUBUNIT 9, MITOCHONDRIAL"/>
    <property type="match status" value="1"/>
</dbReference>
<dbReference type="PANTHER" id="PTHR12126">
    <property type="entry name" value="NADH-UBIQUINONE OXIDOREDUCTASE 39 KDA SUBUNIT-RELATED"/>
    <property type="match status" value="1"/>
</dbReference>
<protein>
    <recommendedName>
        <fullName evidence="2">NAD-dependent epimerase/dehydratase domain-containing protein</fullName>
    </recommendedName>
</protein>
<name>A0ABY5MMP4_9HYPH</name>
<dbReference type="InterPro" id="IPR025695">
    <property type="entry name" value="DoxX-like"/>
</dbReference>
<accession>A0ABY5MMP4</accession>
<dbReference type="InterPro" id="IPR051207">
    <property type="entry name" value="ComplexI_NDUFA9_subunit"/>
</dbReference>
<feature type="domain" description="NAD-dependent epimerase/dehydratase" evidence="2">
    <location>
        <begin position="3"/>
        <end position="152"/>
    </location>
</feature>
<dbReference type="Proteomes" id="UP001342418">
    <property type="component" value="Chromosome"/>
</dbReference>
<feature type="transmembrane region" description="Helical" evidence="1">
    <location>
        <begin position="350"/>
        <end position="371"/>
    </location>
</feature>
<dbReference type="Gene3D" id="3.40.50.720">
    <property type="entry name" value="NAD(P)-binding Rossmann-like Domain"/>
    <property type="match status" value="1"/>
</dbReference>
<sequence>MNVLVTGATGLIGSAVCARLAADGHKVIGTSRGPQAVAGGAVARWIRVDFAEATGPAEWLPHLHGVDAVVNCVGVLQDNPRENTSAAHALGASALFQACVEAGARRVVHFSAIGVDRHQASAFSATKLQGDEALTALPLDWVILRPSVVLGRPVFGASALFRGLAALPIMPQMSDTGPLQVVALEDVVDTVAFFIEPDAPARVALELAGPERLSMSDVVAQHRAWLGWKPARRLQLPRWAAAALYRLGDFIGGLGWRPPMRSTARREIVHGAVGDPTQWSKITGIKPKSLAATLAMRPVTVQERWFAKLYFLKPVIFVILVTFWLATGIISLTTGFPSGVELMVKARTGILAAPGVVAGAVADILVGLAIAWRPTAWYGLWSAIGLSCFYIVAGTLLLPELWNEPLGPLLKIWPILATHFVALAILDER</sequence>
<evidence type="ECO:0000313" key="3">
    <source>
        <dbReference type="EMBL" id="UUP18707.1"/>
    </source>
</evidence>
<dbReference type="RefSeq" id="WP_338530920.1">
    <property type="nucleotide sequence ID" value="NZ_CP030941.1"/>
</dbReference>
<reference evidence="3 4" key="1">
    <citation type="submission" date="2018-07" db="EMBL/GenBank/DDBJ databases">
        <title>Genome sequence of Nitratireductor thuwali#1536.</title>
        <authorList>
            <person name="Michoud G."/>
            <person name="Merlino G."/>
            <person name="Sefrji F.O."/>
            <person name="Daffonchio D."/>
        </authorList>
    </citation>
    <scope>NUCLEOTIDE SEQUENCE [LARGE SCALE GENOMIC DNA]</scope>
    <source>
        <strain evidence="4">Nit1536</strain>
    </source>
</reference>
<feature type="transmembrane region" description="Helical" evidence="1">
    <location>
        <begin position="378"/>
        <end position="398"/>
    </location>
</feature>
<feature type="transmembrane region" description="Helical" evidence="1">
    <location>
        <begin position="310"/>
        <end position="330"/>
    </location>
</feature>
<dbReference type="EMBL" id="CP030941">
    <property type="protein sequence ID" value="UUP18707.1"/>
    <property type="molecule type" value="Genomic_DNA"/>
</dbReference>
<evidence type="ECO:0000259" key="2">
    <source>
        <dbReference type="Pfam" id="PF01370"/>
    </source>
</evidence>
<feature type="transmembrane region" description="Helical" evidence="1">
    <location>
        <begin position="410"/>
        <end position="426"/>
    </location>
</feature>